<accession>A0A3L8D4Z2</accession>
<dbReference type="InterPro" id="IPR048485">
    <property type="entry name" value="COG5_helical"/>
</dbReference>
<reference evidence="7" key="1">
    <citation type="journal article" date="2018" name="Genome Res.">
        <title>The genomic architecture and molecular evolution of ant odorant receptors.</title>
        <authorList>
            <person name="McKenzie S.K."/>
            <person name="Kronauer D.J.C."/>
        </authorList>
    </citation>
    <scope>NUCLEOTIDE SEQUENCE [LARGE SCALE GENOMIC DNA]</scope>
    <source>
        <strain evidence="7">Clonal line C1</strain>
    </source>
</reference>
<evidence type="ECO:0000259" key="6">
    <source>
        <dbReference type="Pfam" id="PF20649"/>
    </source>
</evidence>
<dbReference type="Pfam" id="PF20649">
    <property type="entry name" value="COG5_C"/>
    <property type="match status" value="1"/>
</dbReference>
<dbReference type="Pfam" id="PF10392">
    <property type="entry name" value="COG5_N"/>
    <property type="match status" value="1"/>
</dbReference>
<keyword evidence="4" id="KW-0472">Membrane</keyword>
<evidence type="ECO:0000313" key="7">
    <source>
        <dbReference type="EMBL" id="RLU15460.1"/>
    </source>
</evidence>
<dbReference type="InterPro" id="IPR019465">
    <property type="entry name" value="Cog5"/>
</dbReference>
<evidence type="ECO:0000256" key="3">
    <source>
        <dbReference type="ARBA" id="ARBA00023034"/>
    </source>
</evidence>
<protein>
    <recommendedName>
        <fullName evidence="2">Conserved oligomeric Golgi complex subunit 5</fullName>
    </recommendedName>
</protein>
<organism evidence="7">
    <name type="scientific">Ooceraea biroi</name>
    <name type="common">Clonal raider ant</name>
    <name type="synonym">Cerapachys biroi</name>
    <dbReference type="NCBI Taxonomy" id="2015173"/>
    <lineage>
        <taxon>Eukaryota</taxon>
        <taxon>Metazoa</taxon>
        <taxon>Ecdysozoa</taxon>
        <taxon>Arthropoda</taxon>
        <taxon>Hexapoda</taxon>
        <taxon>Insecta</taxon>
        <taxon>Pterygota</taxon>
        <taxon>Neoptera</taxon>
        <taxon>Endopterygota</taxon>
        <taxon>Hymenoptera</taxon>
        <taxon>Apocrita</taxon>
        <taxon>Aculeata</taxon>
        <taxon>Formicoidea</taxon>
        <taxon>Formicidae</taxon>
        <taxon>Dorylinae</taxon>
        <taxon>Ooceraea</taxon>
    </lineage>
</organism>
<gene>
    <name evidence="7" type="ORF">DMN91_012454</name>
</gene>
<dbReference type="OrthoDB" id="18786at2759"/>
<dbReference type="PANTHER" id="PTHR13228:SF3">
    <property type="entry name" value="CONSERVED OLIGOMERIC GOLGI COMPLEX SUBUNIT 5"/>
    <property type="match status" value="1"/>
</dbReference>
<name>A0A3L8D4Z2_OOCBI</name>
<comment type="subcellular location">
    <subcellularLocation>
        <location evidence="1">Golgi apparatus membrane</location>
        <topology evidence="1">Peripheral membrane protein</topology>
    </subcellularLocation>
</comment>
<sequence length="792" mass="88654">MDEISSWEEIENDQFFKQLLDVDSKKTDVNSLLSVAQQLNKLGQGKIHPFLCFILVHSNTKLINNDSPAITVLNTELQRQVLANHEDLLSQATWVEKLEGVLFVMQSHIQSLLSAVERLRGKIVDPFNRIEMQTIVLARLHETSDLLRRVARMQHLSKRLNSQMNSINQGPDIVKAANSLHELEQLMADTDLNGLDVIADDQQAVKAQRATVQRIATHTLTQGLQAMDRTKVSTAVQVFQNLGIIKEAVDTTIESTLAEIEKISRESLDVSLAMNQDFGKRGAPGRAAIPSPGSSGNLRVRIWENLERLFQDTLYTQCLQIELLQRILLEHHTKGFQDLSEKFWDKVNVLLAKVLIERAQGSSFVKQALEGEYPKVLRIFLDLSKRLKERSHNIGIYSIDHNVLLPFKNAYLSRSVSRLLDPVHNMFPGERLPTHDEIDSLIRTITNELSVSLVDDGLSTVVSHNVGKAIRLFCLKCEQNMVAGAEASQVIDSPTAGQQTNVTLANLLHYFSSQTNRVIVNLAGGLPSEGSLMITSVLKETDVFTETCLLVPLLSSINDAIESIILTMHDDPEFRDTSSPLGKEIGCSLYMRELQGFILRSVNTFLLPYKNQAVVAESCKTVASRCIELFVRHACLLRPLTDFGRAKLLVDFAQMEIAVMPLCRGGHMSLLEQQQYRTLRALKTFLPLGPEEMVEKVLEGQGESSVPPSLILLHLFSGAPPELASPHQSAGWSVGRLSQWMDGHPSERDRLALCSGPLERYQLTIRQQNLPSFHSLFPQMMKLANLKEHSSQ</sequence>
<feature type="domain" description="Conserved oligomeric Golgi complex subunit 5 N-terminal" evidence="5">
    <location>
        <begin position="69"/>
        <end position="160"/>
    </location>
</feature>
<evidence type="ECO:0000256" key="2">
    <source>
        <dbReference type="ARBA" id="ARBA00020974"/>
    </source>
</evidence>
<dbReference type="PANTHER" id="PTHR13228">
    <property type="entry name" value="CONSERVED OLIGOMERIC GOLGI COMPLEX COMPONENT 5"/>
    <property type="match status" value="1"/>
</dbReference>
<proteinExistence type="predicted"/>
<feature type="domain" description="Conserved oligomeric Golgi complex subunit 5 helical" evidence="6">
    <location>
        <begin position="192"/>
        <end position="383"/>
    </location>
</feature>
<comment type="caution">
    <text evidence="7">The sequence shown here is derived from an EMBL/GenBank/DDBJ whole genome shotgun (WGS) entry which is preliminary data.</text>
</comment>
<evidence type="ECO:0000256" key="4">
    <source>
        <dbReference type="ARBA" id="ARBA00023136"/>
    </source>
</evidence>
<evidence type="ECO:0000256" key="1">
    <source>
        <dbReference type="ARBA" id="ARBA00004395"/>
    </source>
</evidence>
<dbReference type="AlphaFoldDB" id="A0A3L8D4Z2"/>
<dbReference type="Proteomes" id="UP000279307">
    <property type="component" value="Chromosome 13"/>
</dbReference>
<dbReference type="InterPro" id="IPR049176">
    <property type="entry name" value="COG5_N"/>
</dbReference>
<dbReference type="EMBL" id="QOIP01000013">
    <property type="protein sequence ID" value="RLU15460.1"/>
    <property type="molecule type" value="Genomic_DNA"/>
</dbReference>
<reference evidence="7" key="2">
    <citation type="submission" date="2018-07" db="EMBL/GenBank/DDBJ databases">
        <authorList>
            <person name="Mckenzie S.K."/>
            <person name="Kronauer D.J.C."/>
        </authorList>
    </citation>
    <scope>NUCLEOTIDE SEQUENCE</scope>
    <source>
        <strain evidence="7">Clonal line C1</strain>
    </source>
</reference>
<keyword evidence="3" id="KW-0333">Golgi apparatus</keyword>
<dbReference type="GO" id="GO:0017119">
    <property type="term" value="C:Golgi transport complex"/>
    <property type="evidence" value="ECO:0007669"/>
    <property type="project" value="InterPro"/>
</dbReference>
<dbReference type="GO" id="GO:0006891">
    <property type="term" value="P:intra-Golgi vesicle-mediated transport"/>
    <property type="evidence" value="ECO:0007669"/>
    <property type="project" value="InterPro"/>
</dbReference>
<dbReference type="GO" id="GO:0000139">
    <property type="term" value="C:Golgi membrane"/>
    <property type="evidence" value="ECO:0007669"/>
    <property type="project" value="UniProtKB-SubCell"/>
</dbReference>
<evidence type="ECO:0000259" key="5">
    <source>
        <dbReference type="Pfam" id="PF10392"/>
    </source>
</evidence>